<dbReference type="Proteomes" id="UP001497623">
    <property type="component" value="Unassembled WGS sequence"/>
</dbReference>
<evidence type="ECO:0000313" key="1">
    <source>
        <dbReference type="EMBL" id="CAL4208536.1"/>
    </source>
</evidence>
<protein>
    <submittedName>
        <fullName evidence="1">Uncharacterized protein</fullName>
    </submittedName>
</protein>
<organism evidence="1 2">
    <name type="scientific">Meganyctiphanes norvegica</name>
    <name type="common">Northern krill</name>
    <name type="synonym">Thysanopoda norvegica</name>
    <dbReference type="NCBI Taxonomy" id="48144"/>
    <lineage>
        <taxon>Eukaryota</taxon>
        <taxon>Metazoa</taxon>
        <taxon>Ecdysozoa</taxon>
        <taxon>Arthropoda</taxon>
        <taxon>Crustacea</taxon>
        <taxon>Multicrustacea</taxon>
        <taxon>Malacostraca</taxon>
        <taxon>Eumalacostraca</taxon>
        <taxon>Eucarida</taxon>
        <taxon>Euphausiacea</taxon>
        <taxon>Euphausiidae</taxon>
        <taxon>Meganyctiphanes</taxon>
    </lineage>
</organism>
<feature type="non-terminal residue" evidence="1">
    <location>
        <position position="99"/>
    </location>
</feature>
<dbReference type="AlphaFoldDB" id="A0AAV2SJJ1"/>
<gene>
    <name evidence="1" type="ORF">MNOR_LOCUS38162</name>
</gene>
<dbReference type="EMBL" id="CAXKWB010083790">
    <property type="protein sequence ID" value="CAL4208536.1"/>
    <property type="molecule type" value="Genomic_DNA"/>
</dbReference>
<accession>A0AAV2SJJ1</accession>
<keyword evidence="2" id="KW-1185">Reference proteome</keyword>
<proteinExistence type="predicted"/>
<reference evidence="1 2" key="1">
    <citation type="submission" date="2024-05" db="EMBL/GenBank/DDBJ databases">
        <authorList>
            <person name="Wallberg A."/>
        </authorList>
    </citation>
    <scope>NUCLEOTIDE SEQUENCE [LARGE SCALE GENOMIC DNA]</scope>
</reference>
<evidence type="ECO:0000313" key="2">
    <source>
        <dbReference type="Proteomes" id="UP001497623"/>
    </source>
</evidence>
<sequence length="99" mass="10911">MLHWEARWGDHGKVALPLSPEERVVRVAVDGTQAVILSDKGAILELDSDEMLISDVETPWHVTDVALHSGVLLVLTEEGNVYIRPLEGGTFNEVIVRQA</sequence>
<name>A0AAV2SJJ1_MEGNR</name>
<comment type="caution">
    <text evidence="1">The sequence shown here is derived from an EMBL/GenBank/DDBJ whole genome shotgun (WGS) entry which is preliminary data.</text>
</comment>